<evidence type="ECO:0000259" key="4">
    <source>
        <dbReference type="SMART" id="SM00128"/>
    </source>
</evidence>
<keyword evidence="2" id="KW-0378">Hydrolase</keyword>
<dbReference type="SMART" id="SM00128">
    <property type="entry name" value="IPPc"/>
    <property type="match status" value="1"/>
</dbReference>
<dbReference type="InterPro" id="IPR036691">
    <property type="entry name" value="Endo/exonu/phosph_ase_sf"/>
</dbReference>
<accession>A0A8D6ZI84</accession>
<proteinExistence type="inferred from homology"/>
<dbReference type="GO" id="GO:0004445">
    <property type="term" value="F:inositol-polyphosphate 5-phosphatase activity"/>
    <property type="evidence" value="ECO:0007669"/>
    <property type="project" value="InterPro"/>
</dbReference>
<dbReference type="AlphaFoldDB" id="A0A8D6ZI84"/>
<dbReference type="Pfam" id="PF22669">
    <property type="entry name" value="Exo_endo_phos2"/>
    <property type="match status" value="1"/>
</dbReference>
<reference evidence="5" key="1">
    <citation type="submission" date="2021-03" db="EMBL/GenBank/DDBJ databases">
        <authorList>
            <consortium name="Genoscope - CEA"/>
            <person name="William W."/>
        </authorList>
    </citation>
    <scope>NUCLEOTIDE SEQUENCE</scope>
    <source>
        <strain evidence="5">Doubled-haploid Pahang</strain>
    </source>
</reference>
<gene>
    <name evidence="5" type="ORF">GSMUA_335760.1</name>
</gene>
<organism evidence="5">
    <name type="scientific">Musa acuminata subsp. malaccensis</name>
    <name type="common">Wild banana</name>
    <name type="synonym">Musa malaccensis</name>
    <dbReference type="NCBI Taxonomy" id="214687"/>
    <lineage>
        <taxon>Eukaryota</taxon>
        <taxon>Viridiplantae</taxon>
        <taxon>Streptophyta</taxon>
        <taxon>Embryophyta</taxon>
        <taxon>Tracheophyta</taxon>
        <taxon>Spermatophyta</taxon>
        <taxon>Magnoliopsida</taxon>
        <taxon>Liliopsida</taxon>
        <taxon>Zingiberales</taxon>
        <taxon>Musaceae</taxon>
        <taxon>Musa</taxon>
    </lineage>
</organism>
<evidence type="ECO:0000256" key="1">
    <source>
        <dbReference type="ARBA" id="ARBA00010768"/>
    </source>
</evidence>
<name>A0A8D6ZI84_MUSAM</name>
<feature type="region of interest" description="Disordered" evidence="3">
    <location>
        <begin position="80"/>
        <end position="109"/>
    </location>
</feature>
<feature type="region of interest" description="Disordered" evidence="3">
    <location>
        <begin position="505"/>
        <end position="526"/>
    </location>
</feature>
<feature type="compositionally biased region" description="Basic and acidic residues" evidence="3">
    <location>
        <begin position="95"/>
        <end position="107"/>
    </location>
</feature>
<feature type="domain" description="Inositol polyphosphate-related phosphatase" evidence="4">
    <location>
        <begin position="145"/>
        <end position="502"/>
    </location>
</feature>
<sequence>MCLLRQWLRQPFLFSVPCSTRVMLEQSTLGCPRWDFSPRIELLSQCSFPYLLSKTYYGDCSQSSSWTKTVVWKWFHSKNAESSSDRNSKPNKLGEQQRRKSCSDKDSSVLGIRDLSGGWVVERSGNLEPPPSQDKSLAGSSLPTENLRVFVGTWNVGGRPPHGGLNLRDWLMSTPSSPADIYVLGFQEIVPLNAGNVLGPEDKGPADRWLSLIGQTLDSHHRAAPGVPSRCTNAAEKRRVSFPDLSSVELGLEEAEDGCEEYHLVASKQMVGIFLCVWVRTRLVQCITSLEVSCVGRGIMGCMGNKGSTSVSMTLHRTTFCFVCTHLASGERDEDEGRRNSDVMEIMKRTRFPQARRRIPGAASPRCPRTILEHDKIIWLGDLNYRLASTGNDTNELLKKQDWQGLLEKDQLRIQHKAGGVFAGWEEGRICFPPTYKYISNSDIYDMNWANSRDKRRTPAWCDRILWRGKGMKQMWYVRGESRFSDHRPVSSLFAVQLDDGHHGVAADQHRTAGADSRGSSSPCSSSWGKVQAEEMFLVGRTQLLGSQQILKPFEGTHCLIPELRS</sequence>
<dbReference type="GO" id="GO:0046856">
    <property type="term" value="P:phosphatidylinositol dephosphorylation"/>
    <property type="evidence" value="ECO:0007669"/>
    <property type="project" value="InterPro"/>
</dbReference>
<comment type="similarity">
    <text evidence="1">Belongs to the inositol polyphosphate 5-phosphatase family.</text>
</comment>
<dbReference type="PANTHER" id="PTHR45666:SF15">
    <property type="entry name" value="TYPE I INOSITOL POLYPHOSPHATE 5-PHOSPHATASE 8"/>
    <property type="match status" value="1"/>
</dbReference>
<dbReference type="EMBL" id="HG996472">
    <property type="protein sequence ID" value="CAG1830322.1"/>
    <property type="molecule type" value="Genomic_DNA"/>
</dbReference>
<feature type="compositionally biased region" description="Low complexity" evidence="3">
    <location>
        <begin position="517"/>
        <end position="526"/>
    </location>
</feature>
<dbReference type="Gene3D" id="3.60.10.10">
    <property type="entry name" value="Endonuclease/exonuclease/phosphatase"/>
    <property type="match status" value="1"/>
</dbReference>
<evidence type="ECO:0000256" key="3">
    <source>
        <dbReference type="SAM" id="MobiDB-lite"/>
    </source>
</evidence>
<dbReference type="PANTHER" id="PTHR45666">
    <property type="entry name" value="TYPE IV INOSITOL POLYPHOSPHATE 5-PHOSPHATASE 9"/>
    <property type="match status" value="1"/>
</dbReference>
<dbReference type="InterPro" id="IPR045849">
    <property type="entry name" value="IP5P_plant"/>
</dbReference>
<evidence type="ECO:0000313" key="5">
    <source>
        <dbReference type="EMBL" id="CAG1830322.1"/>
    </source>
</evidence>
<dbReference type="SUPFAM" id="SSF56219">
    <property type="entry name" value="DNase I-like"/>
    <property type="match status" value="1"/>
</dbReference>
<evidence type="ECO:0000256" key="2">
    <source>
        <dbReference type="ARBA" id="ARBA00022801"/>
    </source>
</evidence>
<dbReference type="InterPro" id="IPR000300">
    <property type="entry name" value="IPPc"/>
</dbReference>
<feature type="region of interest" description="Disordered" evidence="3">
    <location>
        <begin position="121"/>
        <end position="140"/>
    </location>
</feature>
<protein>
    <submittedName>
        <fullName evidence="5">(wild Malaysian banana) hypothetical protein</fullName>
    </submittedName>
</protein>